<feature type="domain" description="G-protein coupled receptors family 1 profile" evidence="10">
    <location>
        <begin position="59"/>
        <end position="310"/>
    </location>
</feature>
<feature type="transmembrane region" description="Helical" evidence="9">
    <location>
        <begin position="161"/>
        <end position="181"/>
    </location>
</feature>
<dbReference type="PANTHER" id="PTHR24249">
    <property type="entry name" value="HISTAMINE RECEPTOR-RELATED G-PROTEIN COUPLED RECEPTOR"/>
    <property type="match status" value="1"/>
</dbReference>
<dbReference type="InterPro" id="IPR000276">
    <property type="entry name" value="GPCR_Rhodpsn"/>
</dbReference>
<evidence type="ECO:0000256" key="1">
    <source>
        <dbReference type="ARBA" id="ARBA00004651"/>
    </source>
</evidence>
<dbReference type="EMBL" id="JAZGQO010000014">
    <property type="protein sequence ID" value="KAK6170530.1"/>
    <property type="molecule type" value="Genomic_DNA"/>
</dbReference>
<evidence type="ECO:0000313" key="12">
    <source>
        <dbReference type="Proteomes" id="UP001347796"/>
    </source>
</evidence>
<evidence type="ECO:0000256" key="5">
    <source>
        <dbReference type="ARBA" id="ARBA00023040"/>
    </source>
</evidence>
<dbReference type="Pfam" id="PF00001">
    <property type="entry name" value="7tm_1"/>
    <property type="match status" value="1"/>
</dbReference>
<evidence type="ECO:0000313" key="11">
    <source>
        <dbReference type="EMBL" id="KAK6170530.1"/>
    </source>
</evidence>
<evidence type="ECO:0000256" key="4">
    <source>
        <dbReference type="ARBA" id="ARBA00022989"/>
    </source>
</evidence>
<dbReference type="InterPro" id="IPR017452">
    <property type="entry name" value="GPCR_Rhodpsn_7TM"/>
</dbReference>
<dbReference type="GO" id="GO:0005886">
    <property type="term" value="C:plasma membrane"/>
    <property type="evidence" value="ECO:0007669"/>
    <property type="project" value="UniProtKB-SubCell"/>
</dbReference>
<keyword evidence="12" id="KW-1185">Reference proteome</keyword>
<protein>
    <recommendedName>
        <fullName evidence="10">G-protein coupled receptors family 1 profile domain-containing protein</fullName>
    </recommendedName>
</protein>
<comment type="caution">
    <text evidence="11">The sequence shown here is derived from an EMBL/GenBank/DDBJ whole genome shotgun (WGS) entry which is preliminary data.</text>
</comment>
<dbReference type="InterPro" id="IPR050569">
    <property type="entry name" value="TAAR"/>
</dbReference>
<keyword evidence="7" id="KW-0675">Receptor</keyword>
<feature type="transmembrane region" description="Helical" evidence="9">
    <location>
        <begin position="261"/>
        <end position="282"/>
    </location>
</feature>
<evidence type="ECO:0000256" key="2">
    <source>
        <dbReference type="ARBA" id="ARBA00022475"/>
    </source>
</evidence>
<dbReference type="AlphaFoldDB" id="A0AAN8J673"/>
<gene>
    <name evidence="11" type="ORF">SNE40_018904</name>
</gene>
<dbReference type="PROSITE" id="PS50262">
    <property type="entry name" value="G_PROTEIN_RECEP_F1_2"/>
    <property type="match status" value="1"/>
</dbReference>
<feature type="transmembrane region" description="Helical" evidence="9">
    <location>
        <begin position="294"/>
        <end position="313"/>
    </location>
</feature>
<name>A0AAN8J673_PATCE</name>
<evidence type="ECO:0000259" key="10">
    <source>
        <dbReference type="PROSITE" id="PS50262"/>
    </source>
</evidence>
<feature type="transmembrane region" description="Helical" evidence="9">
    <location>
        <begin position="50"/>
        <end position="68"/>
    </location>
</feature>
<evidence type="ECO:0000256" key="8">
    <source>
        <dbReference type="ARBA" id="ARBA00023224"/>
    </source>
</evidence>
<feature type="transmembrane region" description="Helical" evidence="9">
    <location>
        <begin position="113"/>
        <end position="140"/>
    </location>
</feature>
<sequence>MEYNGTFDDLTNTSINSILYLGPNTCKDGDNVSKIVAGGLDGNLTAAIEFFQAIFTASVNALTIVAVLKTAGLRSIANMYVISLAISDMLTGILMFYEFVLRLPGLRRHLDEHYFVCASVFVSVYITICESMLCVVLISFERFMYICYPFKYEILFTPASAKKSIAVTWIISSCFGLFPFFLNVEHKFKGCFYGVVSKKFYFYGTGLSFYISMALCLFLNISILRVAVRHRSRMNTTVFVASSSVAVKTPILSHMKMIKTFLIINIVFYLCWLPWITCSILRKFVCINDTLLDLFGIFGMSSGGVNFIVYALLNDDFRKAFKKLVCCFRSNRLEDSSGTDNNAHIGLSQLTKKYLRK</sequence>
<organism evidence="11 12">
    <name type="scientific">Patella caerulea</name>
    <name type="common">Rayed Mediterranean limpet</name>
    <dbReference type="NCBI Taxonomy" id="87958"/>
    <lineage>
        <taxon>Eukaryota</taxon>
        <taxon>Metazoa</taxon>
        <taxon>Spiralia</taxon>
        <taxon>Lophotrochozoa</taxon>
        <taxon>Mollusca</taxon>
        <taxon>Gastropoda</taxon>
        <taxon>Patellogastropoda</taxon>
        <taxon>Patelloidea</taxon>
        <taxon>Patellidae</taxon>
        <taxon>Patella</taxon>
    </lineage>
</organism>
<keyword evidence="5" id="KW-0297">G-protein coupled receptor</keyword>
<feature type="transmembrane region" description="Helical" evidence="9">
    <location>
        <begin position="201"/>
        <end position="224"/>
    </location>
</feature>
<evidence type="ECO:0000256" key="3">
    <source>
        <dbReference type="ARBA" id="ARBA00022692"/>
    </source>
</evidence>
<accession>A0AAN8J673</accession>
<dbReference type="GO" id="GO:0004930">
    <property type="term" value="F:G protein-coupled receptor activity"/>
    <property type="evidence" value="ECO:0007669"/>
    <property type="project" value="UniProtKB-KW"/>
</dbReference>
<keyword evidence="8" id="KW-0807">Transducer</keyword>
<dbReference type="PANTHER" id="PTHR24249:SF372">
    <property type="entry name" value="G-PROTEIN COUPLED RECEPTORS FAMILY 1 PROFILE DOMAIN-CONTAINING PROTEIN"/>
    <property type="match status" value="1"/>
</dbReference>
<reference evidence="11 12" key="1">
    <citation type="submission" date="2024-01" db="EMBL/GenBank/DDBJ databases">
        <title>The genome of the rayed Mediterranean limpet Patella caerulea (Linnaeus, 1758).</title>
        <authorList>
            <person name="Anh-Thu Weber A."/>
            <person name="Halstead-Nussloch G."/>
        </authorList>
    </citation>
    <scope>NUCLEOTIDE SEQUENCE [LARGE SCALE GENOMIC DNA]</scope>
    <source>
        <strain evidence="11">AATW-2023a</strain>
        <tissue evidence="11">Whole specimen</tissue>
    </source>
</reference>
<keyword evidence="4 9" id="KW-1133">Transmembrane helix</keyword>
<comment type="subcellular location">
    <subcellularLocation>
        <location evidence="1">Cell membrane</location>
        <topology evidence="1">Multi-pass membrane protein</topology>
    </subcellularLocation>
</comment>
<proteinExistence type="predicted"/>
<dbReference type="Gene3D" id="1.20.1070.10">
    <property type="entry name" value="Rhodopsin 7-helix transmembrane proteins"/>
    <property type="match status" value="1"/>
</dbReference>
<dbReference type="Proteomes" id="UP001347796">
    <property type="component" value="Unassembled WGS sequence"/>
</dbReference>
<dbReference type="SUPFAM" id="SSF81321">
    <property type="entry name" value="Family A G protein-coupled receptor-like"/>
    <property type="match status" value="1"/>
</dbReference>
<evidence type="ECO:0000256" key="7">
    <source>
        <dbReference type="ARBA" id="ARBA00023170"/>
    </source>
</evidence>
<evidence type="ECO:0000256" key="9">
    <source>
        <dbReference type="SAM" id="Phobius"/>
    </source>
</evidence>
<keyword evidence="3 9" id="KW-0812">Transmembrane</keyword>
<keyword evidence="2" id="KW-1003">Cell membrane</keyword>
<evidence type="ECO:0000256" key="6">
    <source>
        <dbReference type="ARBA" id="ARBA00023136"/>
    </source>
</evidence>
<keyword evidence="6 9" id="KW-0472">Membrane</keyword>
<dbReference type="PRINTS" id="PR00237">
    <property type="entry name" value="GPCRRHODOPSN"/>
</dbReference>
<feature type="transmembrane region" description="Helical" evidence="9">
    <location>
        <begin position="80"/>
        <end position="101"/>
    </location>
</feature>